<organism evidence="2 3">
    <name type="scientific">Prorocentrum cordatum</name>
    <dbReference type="NCBI Taxonomy" id="2364126"/>
    <lineage>
        <taxon>Eukaryota</taxon>
        <taxon>Sar</taxon>
        <taxon>Alveolata</taxon>
        <taxon>Dinophyceae</taxon>
        <taxon>Prorocentrales</taxon>
        <taxon>Prorocentraceae</taxon>
        <taxon>Prorocentrum</taxon>
    </lineage>
</organism>
<keyword evidence="3" id="KW-1185">Reference proteome</keyword>
<sequence>MLQWRCTYAAGDSVAVGFTPASVDGHHSISCGPLSADGHYSTSGGFEPSFGNNSGSTSSEVQSDNFSSSSEQHEFEQQCTFLGSDDDLYAAKASVMAKAGYYMVDLLEDLGDQTKGAEFDFECEPVDVREFVDGDRSGSEWIKQRRRFSPDLEEESSGTLPDPGLSSAVPVPDLDDVDDDFAALQLMVTSQDLPFGWEFDGTEAKLSDIFVDISTRNMTPHERAALTQGKRKELTEFFGNDVWEFHKPTGEEDPRRMLEAKWVLKWTKNDDGTQRAKARLVLQGFNDPDALGGAVPKDAAELTGVEPDTLMKLIKPMYGQVDAPRRWWLRAVDDLKASGLKQHPLDPCMFLSFDEDGNCDGFIPLDVDDMLGGGDRRPGSNHSRVLAEVKRKFKFRKWIEDDRADYCGSDVKMATYAKNLKPITIDQKSSDNTRELTIKEKRQLRANKTLRFYRQNSGVGLKMKKIGQVCDIVFVAMTDAAWQQQRAWAAREFAKRSRAAMIYDGVGITMDESTHMAGESALVVDAKALYDAAQTEGITSFQDKRASIEVLALRERTAATMTRWRRVSSVRQYADGLAKIAARQLPADRLRYGGLQLKSDPTYTVAKKKKKTMEERQESIDQTRLVTSAATRKATTPFMQLAMFAICCCRSAACSGYDAKGEDDGCGIVVWFAMFVLLIGLMRACPVASYLIKTKEAECKCKTELAVPRAKAEMERIEKERQPKGPPRDERGGSSGDAHMARSVGVQSMTTYKLSGDVWKLQHETPGFRRAGEVTTEPEATRTMAGHSWNVIKAIAITTLTPLTTIHWKGRRGDVKYLSALAGAFEERTRRPRALGDNLATNSDAAELGRFRNQIREESSDGFRARAAHKLRAHGAAAVMIQYSPAAHCKQGFSRLVRGDVDVVALLLRKLGFQPHVADAVAASRLMGMLVWHEIRPFTVVHAVGGLRRGLLLVNLRSAWAFDIGGERLLAAELLDGRGLPETPILGAGALVAGGLLHFRGDDIEVSDSLDLHVAHDYVAGYGEGSQKVVASPRGARSSRESPARARASGDEGKVIERNIFRRENESLSIGREQLVHQYAGQDDQVRAASLAVVIDRAQSVEPGLTHKNAEIRFRREATFSLQLRAASLKLHCWRIDPKVGDVGHDALLVGHLAICMWSGCQLRFNLTSVEMLQNASDASGPNAESMGVFEAMYDDSPNFQLQIKEAGSREKWTEIRDRREAERQRLEAQRLGRMSAPE</sequence>
<proteinExistence type="predicted"/>
<feature type="region of interest" description="Disordered" evidence="1">
    <location>
        <begin position="146"/>
        <end position="169"/>
    </location>
</feature>
<protein>
    <submittedName>
        <fullName evidence="2">Uncharacterized protein</fullName>
    </submittedName>
</protein>
<reference evidence="2" key="1">
    <citation type="submission" date="2023-10" db="EMBL/GenBank/DDBJ databases">
        <authorList>
            <person name="Chen Y."/>
            <person name="Shah S."/>
            <person name="Dougan E. K."/>
            <person name="Thang M."/>
            <person name="Chan C."/>
        </authorList>
    </citation>
    <scope>NUCLEOTIDE SEQUENCE [LARGE SCALE GENOMIC DNA]</scope>
</reference>
<accession>A0ABN9QDR0</accession>
<evidence type="ECO:0000313" key="3">
    <source>
        <dbReference type="Proteomes" id="UP001189429"/>
    </source>
</evidence>
<feature type="compositionally biased region" description="Basic and acidic residues" evidence="1">
    <location>
        <begin position="712"/>
        <end position="732"/>
    </location>
</feature>
<comment type="caution">
    <text evidence="2">The sequence shown here is derived from an EMBL/GenBank/DDBJ whole genome shotgun (WGS) entry which is preliminary data.</text>
</comment>
<evidence type="ECO:0000256" key="1">
    <source>
        <dbReference type="SAM" id="MobiDB-lite"/>
    </source>
</evidence>
<feature type="region of interest" description="Disordered" evidence="1">
    <location>
        <begin position="42"/>
        <end position="70"/>
    </location>
</feature>
<feature type="region of interest" description="Disordered" evidence="1">
    <location>
        <begin position="712"/>
        <end position="739"/>
    </location>
</feature>
<gene>
    <name evidence="2" type="ORF">PCOR1329_LOCUS10141</name>
</gene>
<name>A0ABN9QDR0_9DINO</name>
<evidence type="ECO:0000313" key="2">
    <source>
        <dbReference type="EMBL" id="CAK0802739.1"/>
    </source>
</evidence>
<feature type="non-terminal residue" evidence="2">
    <location>
        <position position="1239"/>
    </location>
</feature>
<dbReference type="Proteomes" id="UP001189429">
    <property type="component" value="Unassembled WGS sequence"/>
</dbReference>
<feature type="compositionally biased region" description="Polar residues" evidence="1">
    <location>
        <begin position="42"/>
        <end position="65"/>
    </location>
</feature>
<feature type="region of interest" description="Disordered" evidence="1">
    <location>
        <begin position="1030"/>
        <end position="1050"/>
    </location>
</feature>
<dbReference type="EMBL" id="CAUYUJ010002869">
    <property type="protein sequence ID" value="CAK0802739.1"/>
    <property type="molecule type" value="Genomic_DNA"/>
</dbReference>
<feature type="compositionally biased region" description="Basic and acidic residues" evidence="1">
    <location>
        <begin position="1038"/>
        <end position="1050"/>
    </location>
</feature>